<protein>
    <submittedName>
        <fullName evidence="2">Uncharacterized protein</fullName>
    </submittedName>
</protein>
<sequence length="31" mass="3596">MAVSEVWSAYKKGGGVNKPQREERKKEVKEF</sequence>
<name>X1T6M5_9ZZZZ</name>
<proteinExistence type="predicted"/>
<gene>
    <name evidence="2" type="ORF">S12H4_23305</name>
</gene>
<feature type="compositionally biased region" description="Basic and acidic residues" evidence="1">
    <location>
        <begin position="19"/>
        <end position="31"/>
    </location>
</feature>
<feature type="non-terminal residue" evidence="2">
    <location>
        <position position="31"/>
    </location>
</feature>
<evidence type="ECO:0000256" key="1">
    <source>
        <dbReference type="SAM" id="MobiDB-lite"/>
    </source>
</evidence>
<accession>X1T6M5</accession>
<dbReference type="EMBL" id="BARW01012350">
    <property type="protein sequence ID" value="GAI83225.1"/>
    <property type="molecule type" value="Genomic_DNA"/>
</dbReference>
<feature type="region of interest" description="Disordered" evidence="1">
    <location>
        <begin position="12"/>
        <end position="31"/>
    </location>
</feature>
<reference evidence="2" key="1">
    <citation type="journal article" date="2014" name="Front. Microbiol.">
        <title>High frequency of phylogenetically diverse reductive dehalogenase-homologous genes in deep subseafloor sedimentary metagenomes.</title>
        <authorList>
            <person name="Kawai M."/>
            <person name="Futagami T."/>
            <person name="Toyoda A."/>
            <person name="Takaki Y."/>
            <person name="Nishi S."/>
            <person name="Hori S."/>
            <person name="Arai W."/>
            <person name="Tsubouchi T."/>
            <person name="Morono Y."/>
            <person name="Uchiyama I."/>
            <person name="Ito T."/>
            <person name="Fujiyama A."/>
            <person name="Inagaki F."/>
            <person name="Takami H."/>
        </authorList>
    </citation>
    <scope>NUCLEOTIDE SEQUENCE</scope>
    <source>
        <strain evidence="2">Expedition CK06-06</strain>
    </source>
</reference>
<comment type="caution">
    <text evidence="2">The sequence shown here is derived from an EMBL/GenBank/DDBJ whole genome shotgun (WGS) entry which is preliminary data.</text>
</comment>
<dbReference type="AlphaFoldDB" id="X1T6M5"/>
<evidence type="ECO:0000313" key="2">
    <source>
        <dbReference type="EMBL" id="GAI83225.1"/>
    </source>
</evidence>
<organism evidence="2">
    <name type="scientific">marine sediment metagenome</name>
    <dbReference type="NCBI Taxonomy" id="412755"/>
    <lineage>
        <taxon>unclassified sequences</taxon>
        <taxon>metagenomes</taxon>
        <taxon>ecological metagenomes</taxon>
    </lineage>
</organism>